<gene>
    <name evidence="3" type="ORF">G4177_32105</name>
</gene>
<evidence type="ECO:0000313" key="3">
    <source>
        <dbReference type="EMBL" id="MBE4752810.1"/>
    </source>
</evidence>
<dbReference type="Proteomes" id="UP001516472">
    <property type="component" value="Unassembled WGS sequence"/>
</dbReference>
<dbReference type="Pfam" id="PF03372">
    <property type="entry name" value="Exo_endo_phos"/>
    <property type="match status" value="1"/>
</dbReference>
<comment type="caution">
    <text evidence="3">The sequence shown here is derived from an EMBL/GenBank/DDBJ whole genome shotgun (WGS) entry which is preliminary data.</text>
</comment>
<protein>
    <recommendedName>
        <fullName evidence="2">Endonuclease/exonuclease/phosphatase domain-containing protein</fullName>
    </recommendedName>
</protein>
<dbReference type="PANTHER" id="PTHR12121">
    <property type="entry name" value="CARBON CATABOLITE REPRESSOR PROTEIN 4"/>
    <property type="match status" value="1"/>
</dbReference>
<dbReference type="EMBL" id="JAAIYO010000014">
    <property type="protein sequence ID" value="MBE4752810.1"/>
    <property type="molecule type" value="Genomic_DNA"/>
</dbReference>
<dbReference type="RefSeq" id="WP_193429986.1">
    <property type="nucleotide sequence ID" value="NZ_CBCSIP010000156.1"/>
</dbReference>
<evidence type="ECO:0000313" key="4">
    <source>
        <dbReference type="Proteomes" id="UP001516472"/>
    </source>
</evidence>
<dbReference type="InterPro" id="IPR005135">
    <property type="entry name" value="Endo/exonuclease/phosphatase"/>
</dbReference>
<proteinExistence type="predicted"/>
<dbReference type="InterPro" id="IPR036691">
    <property type="entry name" value="Endo/exonu/phosph_ase_sf"/>
</dbReference>
<dbReference type="Gene3D" id="3.60.10.10">
    <property type="entry name" value="Endonuclease/exonuclease/phosphatase"/>
    <property type="match status" value="1"/>
</dbReference>
<feature type="domain" description="Endonuclease/exonuclease/phosphatase" evidence="2">
    <location>
        <begin position="15"/>
        <end position="258"/>
    </location>
</feature>
<evidence type="ECO:0000256" key="1">
    <source>
        <dbReference type="SAM" id="MobiDB-lite"/>
    </source>
</evidence>
<sequence>MNRESLPMAVELRIASYNILADAYVKPEWFPHTPADVLRPRWRQDALARRIAGLDADIVCLQEVEPDRFAALQQAMEAHGYSGVLALKQQGRPDGCAVFHRMERCLGQRAHYFRDRLEDGRISGHLALVVDFDVGGDRLRVACTHLRWDRPDRPVEQHQGMQEAAELIEELVRQDPEALWVVCGDFNAQPGEPLVRAFAAAGLIDAYEGQHQPTCNANGRAKAIDFIFHSRELQAQPVRLPELDDRTPMPSETEPSDHLPITARLLRPS</sequence>
<organism evidence="3 4">
    <name type="scientific">Corallococcus soli</name>
    <dbReference type="NCBI Taxonomy" id="2710757"/>
    <lineage>
        <taxon>Bacteria</taxon>
        <taxon>Pseudomonadati</taxon>
        <taxon>Myxococcota</taxon>
        <taxon>Myxococcia</taxon>
        <taxon>Myxococcales</taxon>
        <taxon>Cystobacterineae</taxon>
        <taxon>Myxococcaceae</taxon>
        <taxon>Corallococcus</taxon>
    </lineage>
</organism>
<evidence type="ECO:0000259" key="2">
    <source>
        <dbReference type="Pfam" id="PF03372"/>
    </source>
</evidence>
<dbReference type="SUPFAM" id="SSF56219">
    <property type="entry name" value="DNase I-like"/>
    <property type="match status" value="1"/>
</dbReference>
<name>A0ABR9PY07_9BACT</name>
<keyword evidence="4" id="KW-1185">Reference proteome</keyword>
<reference evidence="3 4" key="1">
    <citation type="submission" date="2020-02" db="EMBL/GenBank/DDBJ databases">
        <authorList>
            <person name="Babadi Z.K."/>
            <person name="Risdian C."/>
            <person name="Ebrahimipour G.H."/>
            <person name="Wink J."/>
        </authorList>
    </citation>
    <scope>NUCLEOTIDE SEQUENCE [LARGE SCALE GENOMIC DNA]</scope>
    <source>
        <strain evidence="3 4">ZKHCc1 1396</strain>
    </source>
</reference>
<dbReference type="PANTHER" id="PTHR12121:SF36">
    <property type="entry name" value="ENDONUCLEASE_EXONUCLEASE_PHOSPHATASE DOMAIN-CONTAINING PROTEIN"/>
    <property type="match status" value="1"/>
</dbReference>
<feature type="region of interest" description="Disordered" evidence="1">
    <location>
        <begin position="242"/>
        <end position="262"/>
    </location>
</feature>
<dbReference type="InterPro" id="IPR050410">
    <property type="entry name" value="CCR4/nocturin_mRNA_transcr"/>
</dbReference>
<accession>A0ABR9PY07</accession>